<evidence type="ECO:0000313" key="3">
    <source>
        <dbReference type="Proteomes" id="UP000017836"/>
    </source>
</evidence>
<dbReference type="HOGENOM" id="CLU_156888_0_0_1"/>
<proteinExistence type="predicted"/>
<dbReference type="PANTHER" id="PTHR34355:SF1">
    <property type="entry name" value="JOSEPHIN-LIKE PROTEIN"/>
    <property type="match status" value="1"/>
</dbReference>
<accession>W1PIC0</accession>
<feature type="compositionally biased region" description="Polar residues" evidence="1">
    <location>
        <begin position="7"/>
        <end position="24"/>
    </location>
</feature>
<reference evidence="3" key="1">
    <citation type="journal article" date="2013" name="Science">
        <title>The Amborella genome and the evolution of flowering plants.</title>
        <authorList>
            <consortium name="Amborella Genome Project"/>
        </authorList>
    </citation>
    <scope>NUCLEOTIDE SEQUENCE [LARGE SCALE GENOMIC DNA]</scope>
</reference>
<keyword evidence="3" id="KW-1185">Reference proteome</keyword>
<dbReference type="AlphaFoldDB" id="W1PIC0"/>
<organism evidence="2 3">
    <name type="scientific">Amborella trichopoda</name>
    <dbReference type="NCBI Taxonomy" id="13333"/>
    <lineage>
        <taxon>Eukaryota</taxon>
        <taxon>Viridiplantae</taxon>
        <taxon>Streptophyta</taxon>
        <taxon>Embryophyta</taxon>
        <taxon>Tracheophyta</taxon>
        <taxon>Spermatophyta</taxon>
        <taxon>Magnoliopsida</taxon>
        <taxon>Amborellales</taxon>
        <taxon>Amborellaceae</taxon>
        <taxon>Amborella</taxon>
    </lineage>
</organism>
<feature type="region of interest" description="Disordered" evidence="1">
    <location>
        <begin position="1"/>
        <end position="24"/>
    </location>
</feature>
<sequence>MSRKASSRVSFTPTLPENPTSSEIPATMAARNRAGFKIPASFCNLPPRRSNGFFRLRVFRSLKEKVGRALCWVPKKPEKVQAIKRRVPAWSTPDSHHREAIDDCIEFINSKAYLERCVSVPERSR</sequence>
<dbReference type="EMBL" id="KI392980">
    <property type="protein sequence ID" value="ERN09712.1"/>
    <property type="molecule type" value="Genomic_DNA"/>
</dbReference>
<dbReference type="PANTHER" id="PTHR34355">
    <property type="entry name" value="JOSEPHIN-LIKE PROTEIN"/>
    <property type="match status" value="1"/>
</dbReference>
<name>W1PIC0_AMBTC</name>
<dbReference type="Proteomes" id="UP000017836">
    <property type="component" value="Unassembled WGS sequence"/>
</dbReference>
<evidence type="ECO:0000313" key="2">
    <source>
        <dbReference type="EMBL" id="ERN09712.1"/>
    </source>
</evidence>
<protein>
    <submittedName>
        <fullName evidence="2">Uncharacterized protein</fullName>
    </submittedName>
</protein>
<evidence type="ECO:0000256" key="1">
    <source>
        <dbReference type="SAM" id="MobiDB-lite"/>
    </source>
</evidence>
<dbReference type="Gramene" id="ERN09712">
    <property type="protein sequence ID" value="ERN09712"/>
    <property type="gene ID" value="AMTR_s00029p00223260"/>
</dbReference>
<gene>
    <name evidence="2" type="ORF">AMTR_s00029p00223260</name>
</gene>